<dbReference type="RefSeq" id="WP_160798264.1">
    <property type="nucleotide sequence ID" value="NZ_WRPA01000017.1"/>
</dbReference>
<evidence type="ECO:0000313" key="1">
    <source>
        <dbReference type="EMBL" id="MXR70308.1"/>
    </source>
</evidence>
<dbReference type="Proteomes" id="UP000474778">
    <property type="component" value="Unassembled WGS sequence"/>
</dbReference>
<keyword evidence="2" id="KW-1185">Reference proteome</keyword>
<gene>
    <name evidence="1" type="ORF">GNT65_16745</name>
</gene>
<proteinExistence type="predicted"/>
<dbReference type="AlphaFoldDB" id="A0A6L7I4K1"/>
<sequence length="158" mass="18309">MLSVGLARSSELKGIVSYDGYWKTFPKIKGNGLLSGYSKEDVLEFISDRCPAIGCFYKLNELDLDLIYNNIFNEESFFYDEVVLNNCIGFPCKVRFCYECFREQIFHYGVSYFKVEWYNSCKCSVHNVNLLDVKASKVVGNKRLNVYSIIDLAMKYNL</sequence>
<organism evidence="1 2">
    <name type="scientific">Shewanella insulae</name>
    <dbReference type="NCBI Taxonomy" id="2681496"/>
    <lineage>
        <taxon>Bacteria</taxon>
        <taxon>Pseudomonadati</taxon>
        <taxon>Pseudomonadota</taxon>
        <taxon>Gammaproteobacteria</taxon>
        <taxon>Alteromonadales</taxon>
        <taxon>Shewanellaceae</taxon>
        <taxon>Shewanella</taxon>
    </lineage>
</organism>
<name>A0A6L7I4K1_9GAMM</name>
<protein>
    <submittedName>
        <fullName evidence="1">Uncharacterized protein</fullName>
    </submittedName>
</protein>
<comment type="caution">
    <text evidence="1">The sequence shown here is derived from an EMBL/GenBank/DDBJ whole genome shotgun (WGS) entry which is preliminary data.</text>
</comment>
<reference evidence="1 2" key="1">
    <citation type="submission" date="2019-12" db="EMBL/GenBank/DDBJ databases">
        <title>Shewanella insulae sp. nov., isolated from a tidal flat.</title>
        <authorList>
            <person name="Yoon J.-H."/>
        </authorList>
    </citation>
    <scope>NUCLEOTIDE SEQUENCE [LARGE SCALE GENOMIC DNA]</scope>
    <source>
        <strain evidence="1 2">JBTF-M18</strain>
    </source>
</reference>
<evidence type="ECO:0000313" key="2">
    <source>
        <dbReference type="Proteomes" id="UP000474778"/>
    </source>
</evidence>
<accession>A0A6L7I4K1</accession>
<dbReference type="EMBL" id="WRPA01000017">
    <property type="protein sequence ID" value="MXR70308.1"/>
    <property type="molecule type" value="Genomic_DNA"/>
</dbReference>